<dbReference type="EMBL" id="JAMQBK010000013">
    <property type="protein sequence ID" value="MCM2369797.1"/>
    <property type="molecule type" value="Genomic_DNA"/>
</dbReference>
<protein>
    <submittedName>
        <fullName evidence="8">Sulfatase</fullName>
    </submittedName>
</protein>
<dbReference type="RefSeq" id="WP_250927467.1">
    <property type="nucleotide sequence ID" value="NZ_JAMQBK010000013.1"/>
</dbReference>
<feature type="region of interest" description="Disordered" evidence="5">
    <location>
        <begin position="439"/>
        <end position="501"/>
    </location>
</feature>
<keyword evidence="3" id="KW-0378">Hydrolase</keyword>
<dbReference type="PANTHER" id="PTHR42693">
    <property type="entry name" value="ARYLSULFATASE FAMILY MEMBER"/>
    <property type="match status" value="1"/>
</dbReference>
<dbReference type="CDD" id="cd16026">
    <property type="entry name" value="GALNS_like"/>
    <property type="match status" value="1"/>
</dbReference>
<name>A0ABT0TYW2_9BACT</name>
<evidence type="ECO:0000313" key="8">
    <source>
        <dbReference type="EMBL" id="MCM2369797.1"/>
    </source>
</evidence>
<keyword evidence="4" id="KW-0106">Calcium</keyword>
<dbReference type="Proteomes" id="UP001202961">
    <property type="component" value="Unassembled WGS sequence"/>
</dbReference>
<dbReference type="Pfam" id="PF14707">
    <property type="entry name" value="Sulfatase_C"/>
    <property type="match status" value="1"/>
</dbReference>
<evidence type="ECO:0000256" key="6">
    <source>
        <dbReference type="SAM" id="SignalP"/>
    </source>
</evidence>
<evidence type="ECO:0000256" key="1">
    <source>
        <dbReference type="ARBA" id="ARBA00008779"/>
    </source>
</evidence>
<evidence type="ECO:0000259" key="7">
    <source>
        <dbReference type="Pfam" id="PF00884"/>
    </source>
</evidence>
<comment type="caution">
    <text evidence="8">The sequence shown here is derived from an EMBL/GenBank/DDBJ whole genome shotgun (WGS) entry which is preliminary data.</text>
</comment>
<accession>A0ABT0TYW2</accession>
<evidence type="ECO:0000313" key="9">
    <source>
        <dbReference type="Proteomes" id="UP001202961"/>
    </source>
</evidence>
<proteinExistence type="inferred from homology"/>
<dbReference type="InterPro" id="IPR024607">
    <property type="entry name" value="Sulfatase_CS"/>
</dbReference>
<evidence type="ECO:0000256" key="3">
    <source>
        <dbReference type="ARBA" id="ARBA00022801"/>
    </source>
</evidence>
<keyword evidence="2" id="KW-0479">Metal-binding</keyword>
<reference evidence="8 9" key="1">
    <citation type="journal article" date="2022" name="Syst. Appl. Microbiol.">
        <title>Rhodopirellula aestuarii sp. nov., a novel member of the genus Rhodopirellula isolated from brackish sediments collected in the Tagus River estuary, Portugal.</title>
        <authorList>
            <person name="Vitorino I.R."/>
            <person name="Klimek D."/>
            <person name="Calusinska M."/>
            <person name="Lobo-da-Cunha A."/>
            <person name="Vasconcelos V."/>
            <person name="Lage O.M."/>
        </authorList>
    </citation>
    <scope>NUCLEOTIDE SEQUENCE [LARGE SCALE GENOMIC DNA]</scope>
    <source>
        <strain evidence="8 9">ICT_H3.1</strain>
    </source>
</reference>
<dbReference type="Gene3D" id="3.30.1120.10">
    <property type="match status" value="1"/>
</dbReference>
<feature type="chain" id="PRO_5045956106" evidence="6">
    <location>
        <begin position="20"/>
        <end position="501"/>
    </location>
</feature>
<gene>
    <name evidence="8" type="ORF">NB063_04095</name>
</gene>
<evidence type="ECO:0000256" key="2">
    <source>
        <dbReference type="ARBA" id="ARBA00022723"/>
    </source>
</evidence>
<keyword evidence="6" id="KW-0732">Signal</keyword>
<dbReference type="SUPFAM" id="SSF53649">
    <property type="entry name" value="Alkaline phosphatase-like"/>
    <property type="match status" value="1"/>
</dbReference>
<dbReference type="InterPro" id="IPR000917">
    <property type="entry name" value="Sulfatase_N"/>
</dbReference>
<dbReference type="Pfam" id="PF00884">
    <property type="entry name" value="Sulfatase"/>
    <property type="match status" value="1"/>
</dbReference>
<feature type="domain" description="Sulfatase N-terminal" evidence="7">
    <location>
        <begin position="30"/>
        <end position="325"/>
    </location>
</feature>
<organism evidence="8 9">
    <name type="scientific">Aporhodopirellula aestuarii</name>
    <dbReference type="NCBI Taxonomy" id="2950107"/>
    <lineage>
        <taxon>Bacteria</taxon>
        <taxon>Pseudomonadati</taxon>
        <taxon>Planctomycetota</taxon>
        <taxon>Planctomycetia</taxon>
        <taxon>Pirellulales</taxon>
        <taxon>Pirellulaceae</taxon>
        <taxon>Aporhodopirellula</taxon>
    </lineage>
</organism>
<feature type="compositionally biased region" description="Basic and acidic residues" evidence="5">
    <location>
        <begin position="469"/>
        <end position="480"/>
    </location>
</feature>
<dbReference type="PANTHER" id="PTHR42693:SF53">
    <property type="entry name" value="ENDO-4-O-SULFATASE"/>
    <property type="match status" value="1"/>
</dbReference>
<dbReference type="Gene3D" id="3.40.720.10">
    <property type="entry name" value="Alkaline Phosphatase, subunit A"/>
    <property type="match status" value="1"/>
</dbReference>
<dbReference type="InterPro" id="IPR050738">
    <property type="entry name" value="Sulfatase"/>
</dbReference>
<dbReference type="InterPro" id="IPR017850">
    <property type="entry name" value="Alkaline_phosphatase_core_sf"/>
</dbReference>
<keyword evidence="9" id="KW-1185">Reference proteome</keyword>
<dbReference type="PROSITE" id="PS00523">
    <property type="entry name" value="SULFATASE_1"/>
    <property type="match status" value="1"/>
</dbReference>
<sequence>MRMLFVILLACVLAHVQNARVSHGQTHSRPNVIFFLTDDLGFSDISCYGATKVKTPNIDALANKGIKFTDFHTGASICSPSRAAFLTGAYPQRCGLYMGINENREEHWFLGLHPDEITLAEQFKNQDYQTFMIGKWHLGNEPEFHPLLQGFDHYYGMPSNVGHSAEFFDGEELIYTSTPLAKLTTLYTERATKIIKEHGGQPFFLYFAHNYPHTPYQAGKDFVGSSMDGVRGDVIQELDWGVGEMMKALEDAGIADNTIVIFTSDNGPLKQQYAQPYRGTKYVSLEGGHRVPFIFHWPAAIDQGVESETPVVAMDLFPTLSEIIGEPLPADREFDGVSLMPLLDGKALTRPETQPFFYYNCENLQAVRYGDWKLHLPRTGQQIPWWDKNKALVNVKSPVLYNLRNDLHESKDVASENPEIVQQMVRMADNTRKELGEYMQRGSGQRPTGSAVSGAPIISNGKDWQTVDAETRATIKEEHLKRHPESKKPSQGANRKRKRSQ</sequence>
<feature type="compositionally biased region" description="Polar residues" evidence="5">
    <location>
        <begin position="442"/>
        <end position="451"/>
    </location>
</feature>
<feature type="signal peptide" evidence="6">
    <location>
        <begin position="1"/>
        <end position="19"/>
    </location>
</feature>
<evidence type="ECO:0000256" key="5">
    <source>
        <dbReference type="SAM" id="MobiDB-lite"/>
    </source>
</evidence>
<evidence type="ECO:0000256" key="4">
    <source>
        <dbReference type="ARBA" id="ARBA00022837"/>
    </source>
</evidence>
<comment type="similarity">
    <text evidence="1">Belongs to the sulfatase family.</text>
</comment>